<dbReference type="EMBL" id="BFEA01000314">
    <property type="protein sequence ID" value="GBG79247.1"/>
    <property type="molecule type" value="Genomic_DNA"/>
</dbReference>
<dbReference type="Gene3D" id="3.40.525.10">
    <property type="entry name" value="CRAL-TRIO lipid binding domain"/>
    <property type="match status" value="1"/>
</dbReference>
<dbReference type="InterPro" id="IPR036273">
    <property type="entry name" value="CRAL/TRIO_N_dom_sf"/>
</dbReference>
<dbReference type="InterPro" id="IPR001251">
    <property type="entry name" value="CRAL-TRIO_dom"/>
</dbReference>
<dbReference type="Gramene" id="GBG79247">
    <property type="protein sequence ID" value="GBG79247"/>
    <property type="gene ID" value="CBR_g29298"/>
</dbReference>
<evidence type="ECO:0000259" key="5">
    <source>
        <dbReference type="PROSITE" id="PS50191"/>
    </source>
</evidence>
<reference evidence="6 7" key="1">
    <citation type="journal article" date="2018" name="Cell">
        <title>The Chara Genome: Secondary Complexity and Implications for Plant Terrestrialization.</title>
        <authorList>
            <person name="Nishiyama T."/>
            <person name="Sakayama H."/>
            <person name="Vries J.D."/>
            <person name="Buschmann H."/>
            <person name="Saint-Marcoux D."/>
            <person name="Ullrich K.K."/>
            <person name="Haas F.B."/>
            <person name="Vanderstraeten L."/>
            <person name="Becker D."/>
            <person name="Lang D."/>
            <person name="Vosolsobe S."/>
            <person name="Rombauts S."/>
            <person name="Wilhelmsson P.K.I."/>
            <person name="Janitza P."/>
            <person name="Kern R."/>
            <person name="Heyl A."/>
            <person name="Rumpler F."/>
            <person name="Villalobos L.I.A.C."/>
            <person name="Clay J.M."/>
            <person name="Skokan R."/>
            <person name="Toyoda A."/>
            <person name="Suzuki Y."/>
            <person name="Kagoshima H."/>
            <person name="Schijlen E."/>
            <person name="Tajeshwar N."/>
            <person name="Catarino B."/>
            <person name="Hetherington A.J."/>
            <person name="Saltykova A."/>
            <person name="Bonnot C."/>
            <person name="Breuninger H."/>
            <person name="Symeonidi A."/>
            <person name="Radhakrishnan G.V."/>
            <person name="Van Nieuwerburgh F."/>
            <person name="Deforce D."/>
            <person name="Chang C."/>
            <person name="Karol K.G."/>
            <person name="Hedrich R."/>
            <person name="Ulvskov P."/>
            <person name="Glockner G."/>
            <person name="Delwiche C.F."/>
            <person name="Petrasek J."/>
            <person name="Van de Peer Y."/>
            <person name="Friml J."/>
            <person name="Beilby M."/>
            <person name="Dolan L."/>
            <person name="Kohara Y."/>
            <person name="Sugano S."/>
            <person name="Fujiyama A."/>
            <person name="Delaux P.-M."/>
            <person name="Quint M."/>
            <person name="TheiBen G."/>
            <person name="Hagemann M."/>
            <person name="Harholt J."/>
            <person name="Dunand C."/>
            <person name="Zachgo S."/>
            <person name="Langdale J."/>
            <person name="Maumus F."/>
            <person name="Straeten D.V.D."/>
            <person name="Gould S.B."/>
            <person name="Rensing S.A."/>
        </authorList>
    </citation>
    <scope>NUCLEOTIDE SEQUENCE [LARGE SCALE GENOMIC DNA]</scope>
    <source>
        <strain evidence="6 7">S276</strain>
    </source>
</reference>
<dbReference type="GO" id="GO:0008289">
    <property type="term" value="F:lipid binding"/>
    <property type="evidence" value="ECO:0007669"/>
    <property type="project" value="InterPro"/>
</dbReference>
<accession>A0A388LAA4</accession>
<feature type="domain" description="CRAL-TRIO" evidence="5">
    <location>
        <begin position="211"/>
        <end position="387"/>
    </location>
</feature>
<dbReference type="Proteomes" id="UP000265515">
    <property type="component" value="Unassembled WGS sequence"/>
</dbReference>
<dbReference type="PANTHER" id="PTHR45932:SF17">
    <property type="entry name" value="CELLULAR RETINALDEHYDE-BINDING_TRIPLE FUNCTION DOMAIN-CONTAINING PROTEIN"/>
    <property type="match status" value="1"/>
</dbReference>
<dbReference type="GO" id="GO:0071365">
    <property type="term" value="P:cellular response to auxin stimulus"/>
    <property type="evidence" value="ECO:0007669"/>
    <property type="project" value="EnsemblPlants"/>
</dbReference>
<feature type="compositionally biased region" description="Basic and acidic residues" evidence="4">
    <location>
        <begin position="77"/>
        <end position="94"/>
    </location>
</feature>
<dbReference type="SUPFAM" id="SSF46938">
    <property type="entry name" value="CRAL/TRIO N-terminal domain"/>
    <property type="match status" value="1"/>
</dbReference>
<dbReference type="STRING" id="69332.A0A388LAA4"/>
<evidence type="ECO:0000313" key="7">
    <source>
        <dbReference type="Proteomes" id="UP000265515"/>
    </source>
</evidence>
<dbReference type="PANTHER" id="PTHR45932">
    <property type="entry name" value="PATELLIN-1"/>
    <property type="match status" value="1"/>
</dbReference>
<evidence type="ECO:0000256" key="4">
    <source>
        <dbReference type="SAM" id="MobiDB-lite"/>
    </source>
</evidence>
<name>A0A388LAA4_CHABU</name>
<evidence type="ECO:0000256" key="2">
    <source>
        <dbReference type="ARBA" id="ARBA00022448"/>
    </source>
</evidence>
<comment type="caution">
    <text evidence="6">The sequence shown here is derived from an EMBL/GenBank/DDBJ whole genome shotgun (WGS) entry which is preliminary data.</text>
</comment>
<sequence>MEGEQKAGGYSPLTAGEQEAKAGAAGGNLQEATVNGSEGVAGENGVTEAAANANGNAVVGAVGSAPTPPTPLEEQPGGEKNEGKEGAVKERAVSMEDAGGAKPGKAVSDLSVDSSGGAKESDAIEDSNEHDKKALMELRQRLEELAAEGKDEAMPVELWGVPLKASAGDERTDVILLKFLRARDFKVEEALKMLKNTLEWRKNYSADTLCEEEFDKGLDKVSFMLGRDKIGNPVCYNVYGEFSDKELYERTFGTDEGVDKFIRWRLSVMEEGVKMLDFRPQGCCHILQIQDMKSAPSPFKNKEQRIATKRTLHLLQDHYPELVRRKIFINVPWYFSVVYNMINPFLTERQKSKWVLASPGKVTETLLKYIPASELPVKYGGERQVGAKKVESIGTAESEPWVAAA</sequence>
<comment type="subcellular location">
    <subcellularLocation>
        <location evidence="1">Membrane</location>
    </subcellularLocation>
</comment>
<dbReference type="OrthoDB" id="75724at2759"/>
<dbReference type="SUPFAM" id="SSF52087">
    <property type="entry name" value="CRAL/TRIO domain"/>
    <property type="match status" value="1"/>
</dbReference>
<gene>
    <name evidence="6" type="ORF">CBR_g29298</name>
</gene>
<dbReference type="InterPro" id="IPR044834">
    <property type="entry name" value="PATL"/>
</dbReference>
<dbReference type="OMA" id="WRQEINI"/>
<keyword evidence="2" id="KW-0813">Transport</keyword>
<dbReference type="SMART" id="SM00516">
    <property type="entry name" value="SEC14"/>
    <property type="match status" value="1"/>
</dbReference>
<dbReference type="GO" id="GO:1901703">
    <property type="term" value="P:protein localization involved in auxin polar transport"/>
    <property type="evidence" value="ECO:0007669"/>
    <property type="project" value="EnsemblPlants"/>
</dbReference>
<keyword evidence="3" id="KW-0472">Membrane</keyword>
<dbReference type="GO" id="GO:0016020">
    <property type="term" value="C:membrane"/>
    <property type="evidence" value="ECO:0007669"/>
    <property type="project" value="UniProtKB-SubCell"/>
</dbReference>
<dbReference type="PROSITE" id="PS50191">
    <property type="entry name" value="CRAL_TRIO"/>
    <property type="match status" value="1"/>
</dbReference>
<dbReference type="InterPro" id="IPR036865">
    <property type="entry name" value="CRAL-TRIO_dom_sf"/>
</dbReference>
<keyword evidence="7" id="KW-1185">Reference proteome</keyword>
<evidence type="ECO:0000256" key="3">
    <source>
        <dbReference type="ARBA" id="ARBA00023136"/>
    </source>
</evidence>
<evidence type="ECO:0000256" key="1">
    <source>
        <dbReference type="ARBA" id="ARBA00004370"/>
    </source>
</evidence>
<dbReference type="AlphaFoldDB" id="A0A388LAA4"/>
<dbReference type="Pfam" id="PF03765">
    <property type="entry name" value="CRAL_TRIO_N"/>
    <property type="match status" value="1"/>
</dbReference>
<dbReference type="CDD" id="cd00170">
    <property type="entry name" value="SEC14"/>
    <property type="match status" value="1"/>
</dbReference>
<dbReference type="Pfam" id="PF00650">
    <property type="entry name" value="CRAL_TRIO"/>
    <property type="match status" value="1"/>
</dbReference>
<feature type="compositionally biased region" description="Basic and acidic residues" evidence="4">
    <location>
        <begin position="119"/>
        <end position="131"/>
    </location>
</feature>
<dbReference type="InterPro" id="IPR011074">
    <property type="entry name" value="CRAL/TRIO_N_dom"/>
</dbReference>
<dbReference type="SMART" id="SM01100">
    <property type="entry name" value="CRAL_TRIO_N"/>
    <property type="match status" value="1"/>
</dbReference>
<organism evidence="6 7">
    <name type="scientific">Chara braunii</name>
    <name type="common">Braun's stonewort</name>
    <dbReference type="NCBI Taxonomy" id="69332"/>
    <lineage>
        <taxon>Eukaryota</taxon>
        <taxon>Viridiplantae</taxon>
        <taxon>Streptophyta</taxon>
        <taxon>Charophyceae</taxon>
        <taxon>Charales</taxon>
        <taxon>Characeae</taxon>
        <taxon>Chara</taxon>
    </lineage>
</organism>
<feature type="region of interest" description="Disordered" evidence="4">
    <location>
        <begin position="1"/>
        <end position="131"/>
    </location>
</feature>
<evidence type="ECO:0000313" key="6">
    <source>
        <dbReference type="EMBL" id="GBG79247.1"/>
    </source>
</evidence>
<feature type="compositionally biased region" description="Low complexity" evidence="4">
    <location>
        <begin position="38"/>
        <end position="63"/>
    </location>
</feature>
<protein>
    <recommendedName>
        <fullName evidence="5">CRAL-TRIO domain-containing protein</fullName>
    </recommendedName>
</protein>
<dbReference type="PRINTS" id="PR00180">
    <property type="entry name" value="CRETINALDHBP"/>
</dbReference>
<proteinExistence type="predicted"/>